<evidence type="ECO:0000256" key="4">
    <source>
        <dbReference type="ARBA" id="ARBA00023235"/>
    </source>
</evidence>
<dbReference type="InterPro" id="IPR046357">
    <property type="entry name" value="PPIase_dom_sf"/>
</dbReference>
<evidence type="ECO:0000256" key="3">
    <source>
        <dbReference type="ARBA" id="ARBA00023110"/>
    </source>
</evidence>
<accession>A0ABP8LQ03</accession>
<keyword evidence="11" id="KW-1185">Reference proteome</keyword>
<keyword evidence="3 5" id="KW-0697">Rotamase</keyword>
<evidence type="ECO:0000256" key="1">
    <source>
        <dbReference type="ARBA" id="ARBA00000971"/>
    </source>
</evidence>
<dbReference type="InterPro" id="IPR001179">
    <property type="entry name" value="PPIase_FKBP_dom"/>
</dbReference>
<protein>
    <recommendedName>
        <fullName evidence="6">Peptidyl-prolyl cis-trans isomerase</fullName>
        <ecNumber evidence="6">5.2.1.8</ecNumber>
    </recommendedName>
</protein>
<feature type="chain" id="PRO_5046101777" description="Peptidyl-prolyl cis-trans isomerase" evidence="8">
    <location>
        <begin position="23"/>
        <end position="315"/>
    </location>
</feature>
<feature type="region of interest" description="Disordered" evidence="7">
    <location>
        <begin position="24"/>
        <end position="60"/>
    </location>
</feature>
<comment type="similarity">
    <text evidence="2 6">Belongs to the FKBP-type PPIase family.</text>
</comment>
<evidence type="ECO:0000256" key="7">
    <source>
        <dbReference type="SAM" id="MobiDB-lite"/>
    </source>
</evidence>
<evidence type="ECO:0000256" key="2">
    <source>
        <dbReference type="ARBA" id="ARBA00006577"/>
    </source>
</evidence>
<proteinExistence type="inferred from homology"/>
<dbReference type="PROSITE" id="PS51257">
    <property type="entry name" value="PROKAR_LIPOPROTEIN"/>
    <property type="match status" value="1"/>
</dbReference>
<gene>
    <name evidence="10" type="ORF">GCM10023169_39560</name>
</gene>
<dbReference type="PANTHER" id="PTHR43811:SF23">
    <property type="entry name" value="FKBP-TYPE 22 KDA PEPTIDYL-PROLYL CIS-TRANS ISOMERASE"/>
    <property type="match status" value="1"/>
</dbReference>
<keyword evidence="4 5" id="KW-0413">Isomerase</keyword>
<keyword evidence="8" id="KW-0732">Signal</keyword>
<name>A0ABP8LQ03_9MICO</name>
<dbReference type="PANTHER" id="PTHR43811">
    <property type="entry name" value="FKBP-TYPE PEPTIDYL-PROLYL CIS-TRANS ISOMERASE FKPA"/>
    <property type="match status" value="1"/>
</dbReference>
<feature type="signal peptide" evidence="8">
    <location>
        <begin position="1"/>
        <end position="22"/>
    </location>
</feature>
<dbReference type="SUPFAM" id="SSF54534">
    <property type="entry name" value="FKBP-like"/>
    <property type="match status" value="1"/>
</dbReference>
<dbReference type="EC" id="5.2.1.8" evidence="6"/>
<evidence type="ECO:0000259" key="9">
    <source>
        <dbReference type="PROSITE" id="PS50059"/>
    </source>
</evidence>
<dbReference type="RefSeq" id="WP_345218746.1">
    <property type="nucleotide sequence ID" value="NZ_BAABGN010000013.1"/>
</dbReference>
<organism evidence="10 11">
    <name type="scientific">Georgenia halophila</name>
    <dbReference type="NCBI Taxonomy" id="620889"/>
    <lineage>
        <taxon>Bacteria</taxon>
        <taxon>Bacillati</taxon>
        <taxon>Actinomycetota</taxon>
        <taxon>Actinomycetes</taxon>
        <taxon>Micrococcales</taxon>
        <taxon>Bogoriellaceae</taxon>
        <taxon>Georgenia</taxon>
    </lineage>
</organism>
<evidence type="ECO:0000256" key="6">
    <source>
        <dbReference type="RuleBase" id="RU003915"/>
    </source>
</evidence>
<comment type="caution">
    <text evidence="10">The sequence shown here is derived from an EMBL/GenBank/DDBJ whole genome shotgun (WGS) entry which is preliminary data.</text>
</comment>
<sequence>MRSRRPAVLTVLALGAALTLGACNDAGEEPTGEPTGQTSEAAPDGGLPTVEGGYGEEPTITFPDSQAPAELKVEVLKEGDGTEVAATDFVVADYHGQVWGQDQVFDSSFQHDEPSGFSLDGVIPGWKEGLAGTHVGDRVLLSIPPELGYGEQAQGESIPPGSTLVFVVDVVERYAPDTNAQADSTPVEPAPDLPVSVEGDLGAPATITVDDGAPTPTEPEATVIAEGSGEPVAQGGVLVQYGITSWDNSTQQSTWESGGVRSVTVGAGTVFDLLADVPVGSRVVIQAPPSQGSGQTPGQPAVAAVVDVVGTIAAR</sequence>
<comment type="catalytic activity">
    <reaction evidence="1 5 6">
        <text>[protein]-peptidylproline (omega=180) = [protein]-peptidylproline (omega=0)</text>
        <dbReference type="Rhea" id="RHEA:16237"/>
        <dbReference type="Rhea" id="RHEA-COMP:10747"/>
        <dbReference type="Rhea" id="RHEA-COMP:10748"/>
        <dbReference type="ChEBI" id="CHEBI:83833"/>
        <dbReference type="ChEBI" id="CHEBI:83834"/>
        <dbReference type="EC" id="5.2.1.8"/>
    </reaction>
</comment>
<feature type="domain" description="PPIase FKBP-type" evidence="9">
    <location>
        <begin position="87"/>
        <end position="174"/>
    </location>
</feature>
<evidence type="ECO:0000313" key="11">
    <source>
        <dbReference type="Proteomes" id="UP001500622"/>
    </source>
</evidence>
<evidence type="ECO:0000256" key="8">
    <source>
        <dbReference type="SAM" id="SignalP"/>
    </source>
</evidence>
<reference evidence="11" key="1">
    <citation type="journal article" date="2019" name="Int. J. Syst. Evol. Microbiol.">
        <title>The Global Catalogue of Microorganisms (GCM) 10K type strain sequencing project: providing services to taxonomists for standard genome sequencing and annotation.</title>
        <authorList>
            <consortium name="The Broad Institute Genomics Platform"/>
            <consortium name="The Broad Institute Genome Sequencing Center for Infectious Disease"/>
            <person name="Wu L."/>
            <person name="Ma J."/>
        </authorList>
    </citation>
    <scope>NUCLEOTIDE SEQUENCE [LARGE SCALE GENOMIC DNA]</scope>
    <source>
        <strain evidence="11">JCM 17810</strain>
    </source>
</reference>
<evidence type="ECO:0000256" key="5">
    <source>
        <dbReference type="PROSITE-ProRule" id="PRU00277"/>
    </source>
</evidence>
<dbReference type="EMBL" id="BAABGN010000013">
    <property type="protein sequence ID" value="GAA4433060.1"/>
    <property type="molecule type" value="Genomic_DNA"/>
</dbReference>
<dbReference type="Gene3D" id="3.10.50.40">
    <property type="match status" value="1"/>
</dbReference>
<evidence type="ECO:0000313" key="10">
    <source>
        <dbReference type="EMBL" id="GAA4433060.1"/>
    </source>
</evidence>
<dbReference type="Proteomes" id="UP001500622">
    <property type="component" value="Unassembled WGS sequence"/>
</dbReference>
<dbReference type="GO" id="GO:0016853">
    <property type="term" value="F:isomerase activity"/>
    <property type="evidence" value="ECO:0007669"/>
    <property type="project" value="UniProtKB-KW"/>
</dbReference>
<dbReference type="Pfam" id="PF00254">
    <property type="entry name" value="FKBP_C"/>
    <property type="match status" value="1"/>
</dbReference>
<dbReference type="PROSITE" id="PS50059">
    <property type="entry name" value="FKBP_PPIASE"/>
    <property type="match status" value="1"/>
</dbReference>